<dbReference type="SMART" id="SM00181">
    <property type="entry name" value="EGF"/>
    <property type="match status" value="1"/>
</dbReference>
<dbReference type="InterPro" id="IPR035914">
    <property type="entry name" value="Sperma_CUB_dom_sf"/>
</dbReference>
<dbReference type="SUPFAM" id="SSF57196">
    <property type="entry name" value="EGF/Laminin"/>
    <property type="match status" value="1"/>
</dbReference>
<feature type="disulfide bond" evidence="6">
    <location>
        <begin position="366"/>
        <end position="393"/>
    </location>
</feature>
<dbReference type="Proteomes" id="UP001497497">
    <property type="component" value="Unassembled WGS sequence"/>
</dbReference>
<gene>
    <name evidence="10" type="ORF">GSLYS_00008889001</name>
</gene>
<dbReference type="SUPFAM" id="SSF49854">
    <property type="entry name" value="Spermadhesin, CUB domain"/>
    <property type="match status" value="2"/>
</dbReference>
<dbReference type="Pfam" id="PF00431">
    <property type="entry name" value="CUB"/>
    <property type="match status" value="2"/>
</dbReference>
<feature type="domain" description="Sushi" evidence="9">
    <location>
        <begin position="397"/>
        <end position="457"/>
    </location>
</feature>
<dbReference type="InterPro" id="IPR001881">
    <property type="entry name" value="EGF-like_Ca-bd_dom"/>
</dbReference>
<dbReference type="GO" id="GO:0005509">
    <property type="term" value="F:calcium ion binding"/>
    <property type="evidence" value="ECO:0007669"/>
    <property type="project" value="InterPro"/>
</dbReference>
<dbReference type="PROSITE" id="PS01180">
    <property type="entry name" value="CUB"/>
    <property type="match status" value="2"/>
</dbReference>
<accession>A0AAV2HQ18</accession>
<feature type="domain" description="EGF-like" evidence="8">
    <location>
        <begin position="511"/>
        <end position="551"/>
    </location>
</feature>
<evidence type="ECO:0000256" key="2">
    <source>
        <dbReference type="ARBA" id="ARBA00022729"/>
    </source>
</evidence>
<dbReference type="EMBL" id="CAXITT010000186">
    <property type="protein sequence ID" value="CAL1534929.1"/>
    <property type="molecule type" value="Genomic_DNA"/>
</dbReference>
<dbReference type="SUPFAM" id="SSF57535">
    <property type="entry name" value="Complement control module/SCR domain"/>
    <property type="match status" value="4"/>
</dbReference>
<keyword evidence="3" id="KW-0677">Repeat</keyword>
<feature type="domain" description="CUB" evidence="7">
    <location>
        <begin position="37"/>
        <end position="163"/>
    </location>
</feature>
<evidence type="ECO:0000256" key="4">
    <source>
        <dbReference type="ARBA" id="ARBA00023157"/>
    </source>
</evidence>
<feature type="domain" description="CUB" evidence="7">
    <location>
        <begin position="164"/>
        <end position="274"/>
    </location>
</feature>
<keyword evidence="2" id="KW-0732">Signal</keyword>
<dbReference type="SMART" id="SM00179">
    <property type="entry name" value="EGF_CA"/>
    <property type="match status" value="1"/>
</dbReference>
<feature type="domain" description="Sushi" evidence="9">
    <location>
        <begin position="273"/>
        <end position="336"/>
    </location>
</feature>
<dbReference type="InterPro" id="IPR026823">
    <property type="entry name" value="cEGF"/>
</dbReference>
<keyword evidence="1 5" id="KW-0245">EGF-like domain</keyword>
<dbReference type="PANTHER" id="PTHR45656">
    <property type="entry name" value="PROTEIN CBR-CLEC-78"/>
    <property type="match status" value="1"/>
</dbReference>
<dbReference type="PROSITE" id="PS00010">
    <property type="entry name" value="ASX_HYDROXYL"/>
    <property type="match status" value="1"/>
</dbReference>
<evidence type="ECO:0000259" key="8">
    <source>
        <dbReference type="PROSITE" id="PS50026"/>
    </source>
</evidence>
<dbReference type="PROSITE" id="PS50026">
    <property type="entry name" value="EGF_3"/>
    <property type="match status" value="1"/>
</dbReference>
<dbReference type="FunFam" id="2.10.25.10:FF:000240">
    <property type="entry name" value="Vitamin K-dependent protein S"/>
    <property type="match status" value="1"/>
</dbReference>
<evidence type="ECO:0000259" key="7">
    <source>
        <dbReference type="PROSITE" id="PS01180"/>
    </source>
</evidence>
<dbReference type="PROSITE" id="PS01187">
    <property type="entry name" value="EGF_CA"/>
    <property type="match status" value="1"/>
</dbReference>
<evidence type="ECO:0000256" key="3">
    <source>
        <dbReference type="ARBA" id="ARBA00022737"/>
    </source>
</evidence>
<dbReference type="CDD" id="cd00041">
    <property type="entry name" value="CUB"/>
    <property type="match status" value="2"/>
</dbReference>
<dbReference type="Gene3D" id="2.10.70.10">
    <property type="entry name" value="Complement Module, domain 1"/>
    <property type="match status" value="4"/>
</dbReference>
<evidence type="ECO:0000256" key="5">
    <source>
        <dbReference type="PROSITE-ProRule" id="PRU00076"/>
    </source>
</evidence>
<reference evidence="10 11" key="1">
    <citation type="submission" date="2024-04" db="EMBL/GenBank/DDBJ databases">
        <authorList>
            <consortium name="Genoscope - CEA"/>
            <person name="William W."/>
        </authorList>
    </citation>
    <scope>NUCLEOTIDE SEQUENCE [LARGE SCALE GENOMIC DNA]</scope>
</reference>
<keyword evidence="4 6" id="KW-1015">Disulfide bond</keyword>
<feature type="domain" description="Sushi" evidence="9">
    <location>
        <begin position="337"/>
        <end position="395"/>
    </location>
</feature>
<dbReference type="SMART" id="SM00042">
    <property type="entry name" value="CUB"/>
    <property type="match status" value="2"/>
</dbReference>
<evidence type="ECO:0000313" key="11">
    <source>
        <dbReference type="Proteomes" id="UP001497497"/>
    </source>
</evidence>
<dbReference type="Gene3D" id="2.60.120.290">
    <property type="entry name" value="Spermadhesin, CUB domain"/>
    <property type="match status" value="2"/>
</dbReference>
<dbReference type="PROSITE" id="PS50923">
    <property type="entry name" value="SUSHI"/>
    <property type="match status" value="3"/>
</dbReference>
<dbReference type="Pfam" id="PF00084">
    <property type="entry name" value="Sushi"/>
    <property type="match status" value="3"/>
</dbReference>
<dbReference type="InterPro" id="IPR000152">
    <property type="entry name" value="EGF-type_Asp/Asn_hydroxyl_site"/>
</dbReference>
<evidence type="ECO:0000256" key="6">
    <source>
        <dbReference type="PROSITE-ProRule" id="PRU00302"/>
    </source>
</evidence>
<evidence type="ECO:0000313" key="10">
    <source>
        <dbReference type="EMBL" id="CAL1534929.1"/>
    </source>
</evidence>
<feature type="non-terminal residue" evidence="10">
    <location>
        <position position="1"/>
    </location>
</feature>
<dbReference type="InterPro" id="IPR051277">
    <property type="entry name" value="SEZ6_CSMD_C4BPB_Regulators"/>
</dbReference>
<name>A0AAV2HQ18_LYMST</name>
<dbReference type="SMART" id="SM00032">
    <property type="entry name" value="CCP"/>
    <property type="match status" value="4"/>
</dbReference>
<dbReference type="Pfam" id="PF12662">
    <property type="entry name" value="cEGF"/>
    <property type="match status" value="1"/>
</dbReference>
<dbReference type="InterPro" id="IPR000859">
    <property type="entry name" value="CUB_dom"/>
</dbReference>
<protein>
    <submittedName>
        <fullName evidence="10">Uncharacterized protein</fullName>
    </submittedName>
</protein>
<dbReference type="AlphaFoldDB" id="A0AAV2HQ18"/>
<keyword evidence="6" id="KW-0768">Sushi</keyword>
<dbReference type="InterPro" id="IPR000742">
    <property type="entry name" value="EGF"/>
</dbReference>
<dbReference type="InterPro" id="IPR000436">
    <property type="entry name" value="Sushi_SCR_CCP_dom"/>
</dbReference>
<comment type="caution">
    <text evidence="10">The sequence shown here is derived from an EMBL/GenBank/DDBJ whole genome shotgun (WGS) entry which is preliminary data.</text>
</comment>
<dbReference type="Gene3D" id="2.10.25.10">
    <property type="entry name" value="Laminin"/>
    <property type="match status" value="1"/>
</dbReference>
<organism evidence="10 11">
    <name type="scientific">Lymnaea stagnalis</name>
    <name type="common">Great pond snail</name>
    <name type="synonym">Helix stagnalis</name>
    <dbReference type="NCBI Taxonomy" id="6523"/>
    <lineage>
        <taxon>Eukaryota</taxon>
        <taxon>Metazoa</taxon>
        <taxon>Spiralia</taxon>
        <taxon>Lophotrochozoa</taxon>
        <taxon>Mollusca</taxon>
        <taxon>Gastropoda</taxon>
        <taxon>Heterobranchia</taxon>
        <taxon>Euthyneura</taxon>
        <taxon>Panpulmonata</taxon>
        <taxon>Hygrophila</taxon>
        <taxon>Lymnaeoidea</taxon>
        <taxon>Lymnaeidae</taxon>
        <taxon>Lymnaea</taxon>
    </lineage>
</organism>
<comment type="caution">
    <text evidence="5">Lacks conserved residue(s) required for the propagation of feature annotation.</text>
</comment>
<evidence type="ECO:0000256" key="1">
    <source>
        <dbReference type="ARBA" id="ARBA00022536"/>
    </source>
</evidence>
<sequence>VQYDKEIKSCCQLDFMPSTTFHDAAAGDNLKLYIKTCPGTADKKALSDVPIQGPSLFATATPKRLFSPLYPFHYPSDYAYMWTISSPGRHLVSVQILDWDVGIYDYINFYDGPTLNSDLVLTLTSGGVYNKVITSTGSNMLIYFKSFKYSRAKRGFLLAYRSGCHYEVTINLQHEIESPGFGVSAYPNVMHCEWSFNTEHGRTLGLSFEEFHLELDKDFVEVYKDSDLPVHTGQGFTGQTTPSAVLSQDGRIKLVMKTGATGRNKGFKATLIGGCVAIDVSSVVLSPSMPVFLGDARNIRCQDDWVFNTPYVGEESVNVTCQMNGQWDKEIPKCKKVLCGRIPTIVNGYITNLSSVYSGDKLEFQCFTGFKPNSEKGLSRCLKTGEWSPPPLCLSAQVCPALVAPGYGNMTLLTGNSTDHGSVVHFGCSLPGFELIGPTAIVCSHGNWSSPPPLCQRIKCGAPYIRHATTFPSSNISQGDLMTVSCHPGFQLEGSETILCGITDQLPICENIDECASVVSACQQTCTDSIGSFRCSCGTGYRLASDGRSCDDIDECSANNGHCE</sequence>
<dbReference type="InterPro" id="IPR035976">
    <property type="entry name" value="Sushi/SCR/CCP_sf"/>
</dbReference>
<dbReference type="InterPro" id="IPR018097">
    <property type="entry name" value="EGF_Ca-bd_CS"/>
</dbReference>
<feature type="non-terminal residue" evidence="10">
    <location>
        <position position="564"/>
    </location>
</feature>
<feature type="disulfide bond" evidence="6">
    <location>
        <begin position="428"/>
        <end position="455"/>
    </location>
</feature>
<dbReference type="CDD" id="cd00033">
    <property type="entry name" value="CCP"/>
    <property type="match status" value="3"/>
</dbReference>
<proteinExistence type="predicted"/>
<keyword evidence="11" id="KW-1185">Reference proteome</keyword>
<dbReference type="CDD" id="cd00054">
    <property type="entry name" value="EGF_CA"/>
    <property type="match status" value="1"/>
</dbReference>
<dbReference type="PANTHER" id="PTHR45656:SF4">
    <property type="entry name" value="PROTEIN CBR-CLEC-78"/>
    <property type="match status" value="1"/>
</dbReference>
<evidence type="ECO:0000259" key="9">
    <source>
        <dbReference type="PROSITE" id="PS50923"/>
    </source>
</evidence>
<dbReference type="PROSITE" id="PS01186">
    <property type="entry name" value="EGF_2"/>
    <property type="match status" value="1"/>
</dbReference>